<name>K4C3F3_SOLLC</name>
<accession>K4C3F3</accession>
<dbReference type="InParanoid" id="K4C3F3"/>
<dbReference type="AlphaFoldDB" id="K4C3F3"/>
<dbReference type="Proteomes" id="UP000004994">
    <property type="component" value="Chromosome 6"/>
</dbReference>
<dbReference type="Gramene" id="Solyc06g007720.2.1">
    <property type="protein sequence ID" value="Solyc06g007720.2.1"/>
    <property type="gene ID" value="Solyc06g007720.2"/>
</dbReference>
<reference evidence="1" key="2">
    <citation type="submission" date="2015-06" db="UniProtKB">
        <authorList>
            <consortium name="EnsemblPlants"/>
        </authorList>
    </citation>
    <scope>IDENTIFICATION</scope>
    <source>
        <strain evidence="1">cv. Heinz 1706</strain>
    </source>
</reference>
<sequence length="62" mass="7230">MEEIKRIPLPFRREIFFIIFNGCSSVCPNFAKNLYTSCHDRALNERAIQATLPFFTHAILLD</sequence>
<dbReference type="EnsemblPlants" id="Solyc06g007720.2.1">
    <property type="protein sequence ID" value="Solyc06g007720.2.1"/>
    <property type="gene ID" value="Solyc06g007720.2"/>
</dbReference>
<evidence type="ECO:0000313" key="2">
    <source>
        <dbReference type="Proteomes" id="UP000004994"/>
    </source>
</evidence>
<proteinExistence type="predicted"/>
<reference evidence="1" key="1">
    <citation type="journal article" date="2012" name="Nature">
        <title>The tomato genome sequence provides insights into fleshy fruit evolution.</title>
        <authorList>
            <consortium name="Tomato Genome Consortium"/>
        </authorList>
    </citation>
    <scope>NUCLEOTIDE SEQUENCE [LARGE SCALE GENOMIC DNA]</scope>
    <source>
        <strain evidence="1">cv. Heinz 1706</strain>
    </source>
</reference>
<evidence type="ECO:0000313" key="1">
    <source>
        <dbReference type="EnsemblPlants" id="Solyc06g007720.2.1"/>
    </source>
</evidence>
<organism evidence="1">
    <name type="scientific">Solanum lycopersicum</name>
    <name type="common">Tomato</name>
    <name type="synonym">Lycopersicon esculentum</name>
    <dbReference type="NCBI Taxonomy" id="4081"/>
    <lineage>
        <taxon>Eukaryota</taxon>
        <taxon>Viridiplantae</taxon>
        <taxon>Streptophyta</taxon>
        <taxon>Embryophyta</taxon>
        <taxon>Tracheophyta</taxon>
        <taxon>Spermatophyta</taxon>
        <taxon>Magnoliopsida</taxon>
        <taxon>eudicotyledons</taxon>
        <taxon>Gunneridae</taxon>
        <taxon>Pentapetalae</taxon>
        <taxon>asterids</taxon>
        <taxon>lamiids</taxon>
        <taxon>Solanales</taxon>
        <taxon>Solanaceae</taxon>
        <taxon>Solanoideae</taxon>
        <taxon>Solaneae</taxon>
        <taxon>Solanum</taxon>
        <taxon>Solanum subgen. Lycopersicon</taxon>
    </lineage>
</organism>
<keyword evidence="2" id="KW-1185">Reference proteome</keyword>
<protein>
    <submittedName>
        <fullName evidence="1">Uncharacterized protein</fullName>
    </submittedName>
</protein>
<dbReference type="HOGENOM" id="CLU_3017976_0_0_1"/>